<dbReference type="Proteomes" id="UP001150581">
    <property type="component" value="Unassembled WGS sequence"/>
</dbReference>
<proteinExistence type="predicted"/>
<evidence type="ECO:0000313" key="2">
    <source>
        <dbReference type="Proteomes" id="UP001150581"/>
    </source>
</evidence>
<evidence type="ECO:0000313" key="1">
    <source>
        <dbReference type="EMBL" id="KAJ1893486.1"/>
    </source>
</evidence>
<comment type="caution">
    <text evidence="1">The sequence shown here is derived from an EMBL/GenBank/DDBJ whole genome shotgun (WGS) entry which is preliminary data.</text>
</comment>
<gene>
    <name evidence="1" type="ORF">LPJ66_005724</name>
</gene>
<name>A0ACC1IG36_9FUNG</name>
<dbReference type="EMBL" id="JANBPG010000827">
    <property type="protein sequence ID" value="KAJ1893486.1"/>
    <property type="molecule type" value="Genomic_DNA"/>
</dbReference>
<sequence length="455" mass="49006">MAVAAVPSGNVTDGKAGNLHATTALEVRADLVSKQQRLVSQRPVSPAMSEGSTASVNGSVGGGVGGKGFEKVLQMFPEVLLENPKPPRDFVCSLDHAGIRWYGRIFIGSSCMCFSGTGISLSGGTKRSNSNSNNTAGPQGSNIGVFAWRTALNNNSLMSLASSQGPGHPVFGSLPRLTKVAAVLSAQIPNTPLSTTEFDSSAGGSKKPWRRTAIRIQFRDITRVSKELTMGFWPNVITVGTTHRQYIFTNFLRRDRAHRCLSEAWQKVKDQIAAETLRLKSPPISYALRPAAAAGPWVTQGARRRKQPRVHNLSDSTAISSATSTAAIAQCESEMTICEGPTELSPSSSPDCAKTASQSYQDSTPMLEAKSMLLSAGQYNKQNHSNPSDPLCNKQQHQQQKQKQKQPQNQEQGPCFETTAVTTRSAGNNNVGLGPPFFFFVSLILFFFFSSISFS</sequence>
<accession>A0ACC1IG36</accession>
<organism evidence="1 2">
    <name type="scientific">Kickxella alabastrina</name>
    <dbReference type="NCBI Taxonomy" id="61397"/>
    <lineage>
        <taxon>Eukaryota</taxon>
        <taxon>Fungi</taxon>
        <taxon>Fungi incertae sedis</taxon>
        <taxon>Zoopagomycota</taxon>
        <taxon>Kickxellomycotina</taxon>
        <taxon>Kickxellomycetes</taxon>
        <taxon>Kickxellales</taxon>
        <taxon>Kickxellaceae</taxon>
        <taxon>Kickxella</taxon>
    </lineage>
</organism>
<reference evidence="1" key="1">
    <citation type="submission" date="2022-07" db="EMBL/GenBank/DDBJ databases">
        <title>Phylogenomic reconstructions and comparative analyses of Kickxellomycotina fungi.</title>
        <authorList>
            <person name="Reynolds N.K."/>
            <person name="Stajich J.E."/>
            <person name="Barry K."/>
            <person name="Grigoriev I.V."/>
            <person name="Crous P."/>
            <person name="Smith M.E."/>
        </authorList>
    </citation>
    <scope>NUCLEOTIDE SEQUENCE</scope>
    <source>
        <strain evidence="1">Benny 63K</strain>
    </source>
</reference>
<protein>
    <submittedName>
        <fullName evidence="1">Uncharacterized protein</fullName>
    </submittedName>
</protein>
<keyword evidence="2" id="KW-1185">Reference proteome</keyword>